<dbReference type="Proteomes" id="UP000000757">
    <property type="component" value="Chromosome"/>
</dbReference>
<accession>A0QZG6</accession>
<keyword evidence="3" id="KW-1185">Reference proteome</keyword>
<proteinExistence type="predicted"/>
<dbReference type="InterPro" id="IPR002934">
    <property type="entry name" value="Polymerase_NTP_transf_dom"/>
</dbReference>
<dbReference type="STRING" id="246196.MSMEG_4018"/>
<evidence type="ECO:0000259" key="1">
    <source>
        <dbReference type="Pfam" id="PF01909"/>
    </source>
</evidence>
<dbReference type="AlphaFoldDB" id="A0QZG6"/>
<protein>
    <submittedName>
        <fullName evidence="2">Nucleotidyltransferase domain protein</fullName>
    </submittedName>
</protein>
<name>A0QZG6_MYCS2</name>
<dbReference type="Gene3D" id="3.30.460.10">
    <property type="entry name" value="Beta Polymerase, domain 2"/>
    <property type="match status" value="1"/>
</dbReference>
<dbReference type="InterPro" id="IPR043519">
    <property type="entry name" value="NT_sf"/>
</dbReference>
<dbReference type="CDD" id="cd05403">
    <property type="entry name" value="NT_KNTase_like"/>
    <property type="match status" value="1"/>
</dbReference>
<feature type="domain" description="Polymerase nucleotidyl transferase" evidence="1">
    <location>
        <begin position="6"/>
        <end position="88"/>
    </location>
</feature>
<dbReference type="PaxDb" id="246196-MSMEI_3923"/>
<dbReference type="Pfam" id="PF01909">
    <property type="entry name" value="NTP_transf_2"/>
    <property type="match status" value="1"/>
</dbReference>
<gene>
    <name evidence="2" type="ordered locus">MSMEG_4018</name>
</gene>
<reference evidence="2 3" key="1">
    <citation type="submission" date="2006-10" db="EMBL/GenBank/DDBJ databases">
        <authorList>
            <person name="Fleischmann R.D."/>
            <person name="Dodson R.J."/>
            <person name="Haft D.H."/>
            <person name="Merkel J.S."/>
            <person name="Nelson W.C."/>
            <person name="Fraser C.M."/>
        </authorList>
    </citation>
    <scope>NUCLEOTIDE SEQUENCE [LARGE SCALE GENOMIC DNA]</scope>
    <source>
        <strain evidence="3">ATCC 700084 / mc(2)155</strain>
    </source>
</reference>
<dbReference type="GO" id="GO:0016779">
    <property type="term" value="F:nucleotidyltransferase activity"/>
    <property type="evidence" value="ECO:0007669"/>
    <property type="project" value="InterPro"/>
</dbReference>
<dbReference type="KEGG" id="msm:MSMEG_4018"/>
<dbReference type="OrthoDB" id="5176171at2"/>
<dbReference type="PATRIC" id="fig|246196.19.peg.3955"/>
<dbReference type="eggNOG" id="COG1708">
    <property type="taxonomic scope" value="Bacteria"/>
</dbReference>
<dbReference type="RefSeq" id="WP_011729479.1">
    <property type="nucleotide sequence ID" value="NC_008596.1"/>
</dbReference>
<organism evidence="2 3">
    <name type="scientific">Mycolicibacterium smegmatis (strain ATCC 700084 / mc(2)155)</name>
    <name type="common">Mycobacterium smegmatis</name>
    <dbReference type="NCBI Taxonomy" id="246196"/>
    <lineage>
        <taxon>Bacteria</taxon>
        <taxon>Bacillati</taxon>
        <taxon>Actinomycetota</taxon>
        <taxon>Actinomycetes</taxon>
        <taxon>Mycobacteriales</taxon>
        <taxon>Mycobacteriaceae</taxon>
        <taxon>Mycolicibacterium</taxon>
    </lineage>
</organism>
<dbReference type="SUPFAM" id="SSF81301">
    <property type="entry name" value="Nucleotidyltransferase"/>
    <property type="match status" value="1"/>
</dbReference>
<dbReference type="KEGG" id="msb:LJ00_19950"/>
<evidence type="ECO:0000313" key="3">
    <source>
        <dbReference type="Proteomes" id="UP000000757"/>
    </source>
</evidence>
<dbReference type="EMBL" id="CP000480">
    <property type="protein sequence ID" value="ABK72661.1"/>
    <property type="molecule type" value="Genomic_DNA"/>
</dbReference>
<sequence length="251" mass="27209">MDVVAELVPRLVELPGVVSVVLGGSRATNTHRPDSDWDLGVYYRGSFDAALLARLGYPGHAAQPGEWGRIVNGGAWLSVSGQPVDVLLRDLDVIERWWDDAQVGRFDIENVEGHLAGLPTYVPIGEIALARRLSGQLPDVSFPQALRESAELRWRWNAGFSLVFARHYATTADRTACMGMLARAAMQTAHGILASRGQWALNEKRLIDRAGLSAAHQIIGTASTDAPAAVDQMHTLLDPPSLTELDAHHPG</sequence>
<evidence type="ECO:0000313" key="2">
    <source>
        <dbReference type="EMBL" id="ABK72661.1"/>
    </source>
</evidence>